<evidence type="ECO:0000256" key="12">
    <source>
        <dbReference type="ARBA" id="ARBA00023157"/>
    </source>
</evidence>
<evidence type="ECO:0000256" key="19">
    <source>
        <dbReference type="SAM" id="Phobius"/>
    </source>
</evidence>
<dbReference type="InterPro" id="IPR024171">
    <property type="entry name" value="SRK-like_kinase"/>
</dbReference>
<feature type="domain" description="Protein kinase" evidence="21">
    <location>
        <begin position="476"/>
        <end position="770"/>
    </location>
</feature>
<keyword evidence="7 17" id="KW-0547">Nucleotide-binding</keyword>
<keyword evidence="9 17" id="KW-0067">ATP-binding</keyword>
<evidence type="ECO:0000256" key="15">
    <source>
        <dbReference type="ARBA" id="ARBA00047899"/>
    </source>
</evidence>
<keyword evidence="13" id="KW-0675">Receptor</keyword>
<keyword evidence="11 19" id="KW-0472">Membrane</keyword>
<evidence type="ECO:0000256" key="16">
    <source>
        <dbReference type="ARBA" id="ARBA00048679"/>
    </source>
</evidence>
<evidence type="ECO:0000256" key="8">
    <source>
        <dbReference type="ARBA" id="ARBA00022777"/>
    </source>
</evidence>
<dbReference type="InterPro" id="IPR008271">
    <property type="entry name" value="Ser/Thr_kinase_AS"/>
</dbReference>
<keyword evidence="5 19" id="KW-0812">Transmembrane</keyword>
<feature type="binding site" evidence="18">
    <location>
        <position position="504"/>
    </location>
    <ligand>
        <name>ATP</name>
        <dbReference type="ChEBI" id="CHEBI:30616"/>
    </ligand>
</feature>
<feature type="domain" description="Apple" evidence="23">
    <location>
        <begin position="293"/>
        <end position="379"/>
    </location>
</feature>
<dbReference type="Gene3D" id="1.10.510.10">
    <property type="entry name" value="Transferase(Phosphotransferase) domain 1"/>
    <property type="match status" value="1"/>
</dbReference>
<evidence type="ECO:0000256" key="3">
    <source>
        <dbReference type="ARBA" id="ARBA00022536"/>
    </source>
</evidence>
<evidence type="ECO:0000256" key="13">
    <source>
        <dbReference type="ARBA" id="ARBA00023170"/>
    </source>
</evidence>
<keyword evidence="2 17" id="KW-0723">Serine/threonine-protein kinase</keyword>
<keyword evidence="8 17" id="KW-0418">Kinase</keyword>
<feature type="signal peptide" evidence="20">
    <location>
        <begin position="1"/>
        <end position="19"/>
    </location>
</feature>
<dbReference type="AlphaFoldDB" id="A0A834ZHM4"/>
<dbReference type="FunFam" id="1.10.510.10:FF:000621">
    <property type="entry name" value="Serine/threonine-protein kinase"/>
    <property type="match status" value="1"/>
</dbReference>
<evidence type="ECO:0000259" key="23">
    <source>
        <dbReference type="PROSITE" id="PS50948"/>
    </source>
</evidence>
<evidence type="ECO:0000256" key="1">
    <source>
        <dbReference type="ARBA" id="ARBA00004479"/>
    </source>
</evidence>
<evidence type="ECO:0000256" key="11">
    <source>
        <dbReference type="ARBA" id="ARBA00023136"/>
    </source>
</evidence>
<dbReference type="PANTHER" id="PTHR47974">
    <property type="entry name" value="OS07G0415500 PROTEIN"/>
    <property type="match status" value="1"/>
</dbReference>
<evidence type="ECO:0000256" key="7">
    <source>
        <dbReference type="ARBA" id="ARBA00022741"/>
    </source>
</evidence>
<dbReference type="GO" id="GO:0048544">
    <property type="term" value="P:recognition of pollen"/>
    <property type="evidence" value="ECO:0007669"/>
    <property type="project" value="InterPro"/>
</dbReference>
<comment type="catalytic activity">
    <reaction evidence="15 17">
        <text>L-threonyl-[protein] + ATP = O-phospho-L-threonyl-[protein] + ADP + H(+)</text>
        <dbReference type="Rhea" id="RHEA:46608"/>
        <dbReference type="Rhea" id="RHEA-COMP:11060"/>
        <dbReference type="Rhea" id="RHEA-COMP:11605"/>
        <dbReference type="ChEBI" id="CHEBI:15378"/>
        <dbReference type="ChEBI" id="CHEBI:30013"/>
        <dbReference type="ChEBI" id="CHEBI:30616"/>
        <dbReference type="ChEBI" id="CHEBI:61977"/>
        <dbReference type="ChEBI" id="CHEBI:456216"/>
        <dbReference type="EC" id="2.7.11.1"/>
    </reaction>
</comment>
<dbReference type="PROSITE" id="PS50927">
    <property type="entry name" value="BULB_LECTIN"/>
    <property type="match status" value="1"/>
</dbReference>
<dbReference type="InterPro" id="IPR017441">
    <property type="entry name" value="Protein_kinase_ATP_BS"/>
</dbReference>
<dbReference type="OrthoDB" id="1537556at2759"/>
<keyword evidence="3" id="KW-0245">EGF-like domain</keyword>
<keyword evidence="12" id="KW-1015">Disulfide bond</keyword>
<proteinExistence type="inferred from homology"/>
<dbReference type="Gene3D" id="3.30.200.20">
    <property type="entry name" value="Phosphorylase Kinase, domain 1"/>
    <property type="match status" value="1"/>
</dbReference>
<comment type="caution">
    <text evidence="24">The sequence shown here is derived from an EMBL/GenBank/DDBJ whole genome shotgun (WGS) entry which is preliminary data.</text>
</comment>
<keyword evidence="6 20" id="KW-0732">Signal</keyword>
<dbReference type="Gene3D" id="2.90.10.10">
    <property type="entry name" value="Bulb-type lectin domain"/>
    <property type="match status" value="1"/>
</dbReference>
<evidence type="ECO:0000256" key="2">
    <source>
        <dbReference type="ARBA" id="ARBA00022527"/>
    </source>
</evidence>
<dbReference type="GO" id="GO:0005524">
    <property type="term" value="F:ATP binding"/>
    <property type="evidence" value="ECO:0007669"/>
    <property type="project" value="UniProtKB-UniRule"/>
</dbReference>
<dbReference type="SUPFAM" id="SSF56112">
    <property type="entry name" value="Protein kinase-like (PK-like)"/>
    <property type="match status" value="1"/>
</dbReference>
<dbReference type="CDD" id="cd00053">
    <property type="entry name" value="EGF"/>
    <property type="match status" value="1"/>
</dbReference>
<dbReference type="PROSITE" id="PS00108">
    <property type="entry name" value="PROTEIN_KINASE_ST"/>
    <property type="match status" value="1"/>
</dbReference>
<evidence type="ECO:0000256" key="5">
    <source>
        <dbReference type="ARBA" id="ARBA00022692"/>
    </source>
</evidence>
<keyword evidence="25" id="KW-1185">Reference proteome</keyword>
<dbReference type="PIRSF" id="PIRSF000641">
    <property type="entry name" value="SRK"/>
    <property type="match status" value="1"/>
</dbReference>
<dbReference type="FunFam" id="3.30.200.20:FF:000059">
    <property type="entry name" value="S-receptor-like serine/threonine-protein kinase"/>
    <property type="match status" value="1"/>
</dbReference>
<gene>
    <name evidence="24" type="ORF">HHK36_006704</name>
</gene>
<evidence type="ECO:0000259" key="22">
    <source>
        <dbReference type="PROSITE" id="PS50927"/>
    </source>
</evidence>
<dbReference type="InterPro" id="IPR036426">
    <property type="entry name" value="Bulb-type_lectin_dom_sf"/>
</dbReference>
<comment type="subcellular location">
    <subcellularLocation>
        <location evidence="1">Membrane</location>
        <topology evidence="1">Single-pass type I membrane protein</topology>
    </subcellularLocation>
</comment>
<feature type="transmembrane region" description="Helical" evidence="19">
    <location>
        <begin position="419"/>
        <end position="441"/>
    </location>
</feature>
<dbReference type="Pfam" id="PF08276">
    <property type="entry name" value="PAN_2"/>
    <property type="match status" value="1"/>
</dbReference>
<dbReference type="GO" id="GO:0016020">
    <property type="term" value="C:membrane"/>
    <property type="evidence" value="ECO:0007669"/>
    <property type="project" value="UniProtKB-SubCell"/>
</dbReference>
<keyword evidence="14" id="KW-0325">Glycoprotein</keyword>
<organism evidence="24 25">
    <name type="scientific">Tetracentron sinense</name>
    <name type="common">Spur-leaf</name>
    <dbReference type="NCBI Taxonomy" id="13715"/>
    <lineage>
        <taxon>Eukaryota</taxon>
        <taxon>Viridiplantae</taxon>
        <taxon>Streptophyta</taxon>
        <taxon>Embryophyta</taxon>
        <taxon>Tracheophyta</taxon>
        <taxon>Spermatophyta</taxon>
        <taxon>Magnoliopsida</taxon>
        <taxon>Trochodendrales</taxon>
        <taxon>Trochodendraceae</taxon>
        <taxon>Tetracentron</taxon>
    </lineage>
</organism>
<dbReference type="EMBL" id="JABCRI010000004">
    <property type="protein sequence ID" value="KAF8407570.1"/>
    <property type="molecule type" value="Genomic_DNA"/>
</dbReference>
<dbReference type="SUPFAM" id="SSF51110">
    <property type="entry name" value="alpha-D-mannose-specific plant lectins"/>
    <property type="match status" value="1"/>
</dbReference>
<evidence type="ECO:0000256" key="14">
    <source>
        <dbReference type="ARBA" id="ARBA00023180"/>
    </source>
</evidence>
<evidence type="ECO:0000256" key="17">
    <source>
        <dbReference type="PIRNR" id="PIRNR000641"/>
    </source>
</evidence>
<evidence type="ECO:0000256" key="20">
    <source>
        <dbReference type="SAM" id="SignalP"/>
    </source>
</evidence>
<keyword evidence="10 19" id="KW-1133">Transmembrane helix</keyword>
<feature type="chain" id="PRO_5032915882" description="Receptor-like serine/threonine-protein kinase" evidence="20">
    <location>
        <begin position="20"/>
        <end position="804"/>
    </location>
</feature>
<dbReference type="CDD" id="cd14066">
    <property type="entry name" value="STKc_IRAK"/>
    <property type="match status" value="1"/>
</dbReference>
<dbReference type="GO" id="GO:0004674">
    <property type="term" value="F:protein serine/threonine kinase activity"/>
    <property type="evidence" value="ECO:0007669"/>
    <property type="project" value="UniProtKB-KW"/>
</dbReference>
<comment type="catalytic activity">
    <reaction evidence="16 17">
        <text>L-seryl-[protein] + ATP = O-phospho-L-seryl-[protein] + ADP + H(+)</text>
        <dbReference type="Rhea" id="RHEA:17989"/>
        <dbReference type="Rhea" id="RHEA-COMP:9863"/>
        <dbReference type="Rhea" id="RHEA-COMP:11604"/>
        <dbReference type="ChEBI" id="CHEBI:15378"/>
        <dbReference type="ChEBI" id="CHEBI:29999"/>
        <dbReference type="ChEBI" id="CHEBI:30616"/>
        <dbReference type="ChEBI" id="CHEBI:83421"/>
        <dbReference type="ChEBI" id="CHEBI:456216"/>
        <dbReference type="EC" id="2.7.11.1"/>
    </reaction>
</comment>
<dbReference type="Pfam" id="PF00954">
    <property type="entry name" value="S_locus_glycop"/>
    <property type="match status" value="1"/>
</dbReference>
<accession>A0A834ZHM4</accession>
<dbReference type="PANTHER" id="PTHR47974:SF6">
    <property type="entry name" value="NON-SPECIFIC SERINE_THREONINE PROTEIN KINASE"/>
    <property type="match status" value="1"/>
</dbReference>
<name>A0A834ZHM4_TETSI</name>
<dbReference type="InterPro" id="IPR000858">
    <property type="entry name" value="S_locus_glycoprot_dom"/>
</dbReference>
<dbReference type="OMA" id="HTHYRES"/>
<comment type="similarity">
    <text evidence="17">Belongs to the protein kinase superfamily. Ser/Thr protein kinase family.</text>
</comment>
<dbReference type="Proteomes" id="UP000655225">
    <property type="component" value="Unassembled WGS sequence"/>
</dbReference>
<dbReference type="InterPro" id="IPR011009">
    <property type="entry name" value="Kinase-like_dom_sf"/>
</dbReference>
<dbReference type="SMART" id="SM00220">
    <property type="entry name" value="S_TKc"/>
    <property type="match status" value="1"/>
</dbReference>
<dbReference type="PROSITE" id="PS00107">
    <property type="entry name" value="PROTEIN_KINASE_ATP"/>
    <property type="match status" value="1"/>
</dbReference>
<dbReference type="EC" id="2.7.11.1" evidence="17"/>
<evidence type="ECO:0000256" key="18">
    <source>
        <dbReference type="PROSITE-ProRule" id="PRU10141"/>
    </source>
</evidence>
<keyword evidence="4 17" id="KW-0808">Transferase</keyword>
<dbReference type="PROSITE" id="PS50948">
    <property type="entry name" value="PAN"/>
    <property type="match status" value="1"/>
</dbReference>
<evidence type="ECO:0000313" key="25">
    <source>
        <dbReference type="Proteomes" id="UP000655225"/>
    </source>
</evidence>
<feature type="domain" description="Bulb-type lectin" evidence="22">
    <location>
        <begin position="29"/>
        <end position="150"/>
    </location>
</feature>
<dbReference type="PROSITE" id="PS50011">
    <property type="entry name" value="PROTEIN_KINASE_DOM"/>
    <property type="match status" value="1"/>
</dbReference>
<sequence>MSLFFLLLLTFLHYTPSLSTPQQLHLSSFSISDSPWSPDKNQILVSLNSTFAAGFRPVPSSPALYTFDIWYLNISDNTTVWSVNGKSPVNRSSSLFITPSGTLFLNGFAGKNLWLPSAVGKPNTTRLVLGDDGNLVFGNWMSFSYPTDTVLPNQIMNGTRLVSKNGKFMFRNSKDLVLFPSEVYWFNHDAIRMLNSSGMLVTENGNSLEATDCGATHLRRLKLDDDGNLRIYSLDPGSDTWTVVWEAVLGLCTIPGKCGPNYICMSNKSTSTYCVCPPGFRRVRSAGSGEEVCERKIPLTSGEGSKFLRLDYVNFSTGSNQTDLKAPNFKSCESRCLANPKCLGFAIKFDGQRFCIHHLDRLINGYWSPGPRVMFLRVSESETDVSNFTGMTSMLDTSCPVRISLPLPPKNSKTETRNLAIICTLFSLELVIGVISFWAFIKTYIRYHMAWTLGLEFLPSGGPKRFTYAELKAATNDFSNIVGQGGFGTVYKGELQDRRVVAVKRLKDVSGGEAEFWAEVTIIARMHHLNLVRLWGFCAEKGKRMLVYEFIPNGSLDKFLFPSELDESRPILDWSIRYRIAIGVARAIAYLHEECLEWVLHRDIKPENILIGDDFCPKVSDFGLAKQMKKEEKVSISRVQGTRGYMAPEWLKAEPVTAKADVYSFGMVLLELVTGTRNSEFRRTTVGSEEWYLPMWAFEKVYKEMTVDELLDGRIKGCYESEIHFDMVDRMVKTAMWCLQDQAEKRPSMGKVAKMLEGTVEITEPGMPVFCYGGMSSWSNTSRGMFSIGSSESPAVALLSGGCA</sequence>
<dbReference type="InterPro" id="IPR003609">
    <property type="entry name" value="Pan_app"/>
</dbReference>
<evidence type="ECO:0000256" key="10">
    <source>
        <dbReference type="ARBA" id="ARBA00022989"/>
    </source>
</evidence>
<evidence type="ECO:0000256" key="9">
    <source>
        <dbReference type="ARBA" id="ARBA00022840"/>
    </source>
</evidence>
<dbReference type="InterPro" id="IPR001480">
    <property type="entry name" value="Bulb-type_lectin_dom"/>
</dbReference>
<dbReference type="SMART" id="SM00108">
    <property type="entry name" value="B_lectin"/>
    <property type="match status" value="1"/>
</dbReference>
<dbReference type="Pfam" id="PF00069">
    <property type="entry name" value="Pkinase"/>
    <property type="match status" value="1"/>
</dbReference>
<dbReference type="InterPro" id="IPR000719">
    <property type="entry name" value="Prot_kinase_dom"/>
</dbReference>
<evidence type="ECO:0000259" key="21">
    <source>
        <dbReference type="PROSITE" id="PS50011"/>
    </source>
</evidence>
<reference evidence="24 25" key="1">
    <citation type="submission" date="2020-04" db="EMBL/GenBank/DDBJ databases">
        <title>Plant Genome Project.</title>
        <authorList>
            <person name="Zhang R.-G."/>
        </authorList>
    </citation>
    <scope>NUCLEOTIDE SEQUENCE [LARGE SCALE GENOMIC DNA]</scope>
    <source>
        <strain evidence="24">YNK0</strain>
        <tissue evidence="24">Leaf</tissue>
    </source>
</reference>
<dbReference type="Pfam" id="PF01453">
    <property type="entry name" value="B_lectin"/>
    <property type="match status" value="1"/>
</dbReference>
<protein>
    <recommendedName>
        <fullName evidence="17">Receptor-like serine/threonine-protein kinase</fullName>
        <ecNumber evidence="17">2.7.11.1</ecNumber>
    </recommendedName>
</protein>
<evidence type="ECO:0000313" key="24">
    <source>
        <dbReference type="EMBL" id="KAF8407570.1"/>
    </source>
</evidence>
<evidence type="ECO:0000256" key="6">
    <source>
        <dbReference type="ARBA" id="ARBA00022729"/>
    </source>
</evidence>
<evidence type="ECO:0000256" key="4">
    <source>
        <dbReference type="ARBA" id="ARBA00022679"/>
    </source>
</evidence>